<organism evidence="2 4">
    <name type="scientific">Billgrantia kenyensis</name>
    <dbReference type="NCBI Taxonomy" id="321266"/>
    <lineage>
        <taxon>Bacteria</taxon>
        <taxon>Pseudomonadati</taxon>
        <taxon>Pseudomonadota</taxon>
        <taxon>Gammaproteobacteria</taxon>
        <taxon>Oceanospirillales</taxon>
        <taxon>Halomonadaceae</taxon>
        <taxon>Billgrantia</taxon>
    </lineage>
</organism>
<dbReference type="AlphaFoldDB" id="A0A7V9W128"/>
<evidence type="ECO:0008006" key="6">
    <source>
        <dbReference type="Google" id="ProtNLM"/>
    </source>
</evidence>
<dbReference type="RefSeq" id="WP_181514595.1">
    <property type="nucleotide sequence ID" value="NZ_JABFUB010000002.1"/>
</dbReference>
<evidence type="ECO:0000256" key="1">
    <source>
        <dbReference type="SAM" id="SignalP"/>
    </source>
</evidence>
<evidence type="ECO:0000313" key="4">
    <source>
        <dbReference type="Proteomes" id="UP000518091"/>
    </source>
</evidence>
<dbReference type="Proteomes" id="UP000518091">
    <property type="component" value="Unassembled WGS sequence"/>
</dbReference>
<name>A0A7V9W128_9GAMM</name>
<accession>A0A7V9W128</accession>
<dbReference type="Proteomes" id="UP000814353">
    <property type="component" value="Unassembled WGS sequence"/>
</dbReference>
<reference evidence="3 5" key="1">
    <citation type="submission" date="2020-05" db="EMBL/GenBank/DDBJ databases">
        <title>Comparative genomic analysis of denitrifying bacteria from Halomonas genus.</title>
        <authorList>
            <person name="Wang L."/>
            <person name="Shao Z."/>
        </authorList>
    </citation>
    <scope>NUCLEOTIDE SEQUENCE [LARGE SCALE GENOMIC DNA]</scope>
    <source>
        <strain evidence="3 5">DSM 17331</strain>
    </source>
</reference>
<proteinExistence type="predicted"/>
<dbReference type="EMBL" id="JACEFT010000009">
    <property type="protein sequence ID" value="MBA2779115.1"/>
    <property type="molecule type" value="Genomic_DNA"/>
</dbReference>
<feature type="chain" id="PRO_5030937080" description="DUF3617 family protein" evidence="1">
    <location>
        <begin position="27"/>
        <end position="142"/>
    </location>
</feature>
<sequence length="142" mass="15656">MEHRHYGWMALCTALGLALFASHVQAESHGDDPALEDAVAYSGRWATEPALCERDEEEDQAITLGPSRIEGSEASCDMEVTEEGDNVWEAQLDCPADDMATDERIRMSLEAGDEAEDDVLTLTYLDREDHEVTLVRCPGPGE</sequence>
<evidence type="ECO:0000313" key="3">
    <source>
        <dbReference type="EMBL" id="MCG6660542.1"/>
    </source>
</evidence>
<evidence type="ECO:0000313" key="5">
    <source>
        <dbReference type="Proteomes" id="UP000814353"/>
    </source>
</evidence>
<protein>
    <recommendedName>
        <fullName evidence="6">DUF3617 family protein</fullName>
    </recommendedName>
</protein>
<reference evidence="2 4" key="2">
    <citation type="submission" date="2020-07" db="EMBL/GenBank/DDBJ databases">
        <title>Identification of Halomonas strains.</title>
        <authorList>
            <person name="Xiao Z."/>
            <person name="Shen J."/>
        </authorList>
    </citation>
    <scope>NUCLEOTIDE SEQUENCE [LARGE SCALE GENOMIC DNA]</scope>
    <source>
        <strain evidence="2 4">DSM 17331</strain>
    </source>
</reference>
<feature type="signal peptide" evidence="1">
    <location>
        <begin position="1"/>
        <end position="26"/>
    </location>
</feature>
<keyword evidence="5" id="KW-1185">Reference proteome</keyword>
<gene>
    <name evidence="2" type="ORF">H1D44_09405</name>
    <name evidence="3" type="ORF">HOP48_03140</name>
</gene>
<dbReference type="EMBL" id="JABFUB010000002">
    <property type="protein sequence ID" value="MCG6660542.1"/>
    <property type="molecule type" value="Genomic_DNA"/>
</dbReference>
<keyword evidence="1" id="KW-0732">Signal</keyword>
<evidence type="ECO:0000313" key="2">
    <source>
        <dbReference type="EMBL" id="MBA2779115.1"/>
    </source>
</evidence>
<comment type="caution">
    <text evidence="2">The sequence shown here is derived from an EMBL/GenBank/DDBJ whole genome shotgun (WGS) entry which is preliminary data.</text>
</comment>